<evidence type="ECO:0008006" key="9">
    <source>
        <dbReference type="Google" id="ProtNLM"/>
    </source>
</evidence>
<dbReference type="PANTHER" id="PTHR10353:SF136">
    <property type="entry name" value="ARYL-PHOSPHO-BETA-D-GLUCOSIDASE BGLC"/>
    <property type="match status" value="1"/>
</dbReference>
<protein>
    <recommendedName>
        <fullName evidence="9">Beta-glucosidase</fullName>
    </recommendedName>
</protein>
<keyword evidence="3 6" id="KW-0326">Glycosidase</keyword>
<gene>
    <name evidence="7" type="ORF">FC15_GL000200</name>
</gene>
<dbReference type="RefSeq" id="WP_057824983.1">
    <property type="nucleotide sequence ID" value="NZ_AZFX01000068.1"/>
</dbReference>
<dbReference type="PANTHER" id="PTHR10353">
    <property type="entry name" value="GLYCOSYL HYDROLASE"/>
    <property type="match status" value="1"/>
</dbReference>
<evidence type="ECO:0000256" key="5">
    <source>
        <dbReference type="RuleBase" id="RU003690"/>
    </source>
</evidence>
<dbReference type="Pfam" id="PF00232">
    <property type="entry name" value="Glyco_hydro_1"/>
    <property type="match status" value="1"/>
</dbReference>
<organism evidence="7 8">
    <name type="scientific">Lapidilactobacillus concavus DSM 17758</name>
    <dbReference type="NCBI Taxonomy" id="1423735"/>
    <lineage>
        <taxon>Bacteria</taxon>
        <taxon>Bacillati</taxon>
        <taxon>Bacillota</taxon>
        <taxon>Bacilli</taxon>
        <taxon>Lactobacillales</taxon>
        <taxon>Lactobacillaceae</taxon>
        <taxon>Lapidilactobacillus</taxon>
    </lineage>
</organism>
<dbReference type="GO" id="GO:0016052">
    <property type="term" value="P:carbohydrate catabolic process"/>
    <property type="evidence" value="ECO:0007669"/>
    <property type="project" value="TreeGrafter"/>
</dbReference>
<dbReference type="InterPro" id="IPR001360">
    <property type="entry name" value="Glyco_hydro_1"/>
</dbReference>
<evidence type="ECO:0000256" key="3">
    <source>
        <dbReference type="ARBA" id="ARBA00023295"/>
    </source>
</evidence>
<evidence type="ECO:0000256" key="1">
    <source>
        <dbReference type="ARBA" id="ARBA00010838"/>
    </source>
</evidence>
<dbReference type="GO" id="GO:0005829">
    <property type="term" value="C:cytosol"/>
    <property type="evidence" value="ECO:0007669"/>
    <property type="project" value="TreeGrafter"/>
</dbReference>
<dbReference type="Gene3D" id="3.20.20.80">
    <property type="entry name" value="Glycosidases"/>
    <property type="match status" value="1"/>
</dbReference>
<dbReference type="EMBL" id="AZFX01000068">
    <property type="protein sequence ID" value="KRM08932.1"/>
    <property type="molecule type" value="Genomic_DNA"/>
</dbReference>
<dbReference type="GO" id="GO:0008422">
    <property type="term" value="F:beta-glucosidase activity"/>
    <property type="evidence" value="ECO:0007669"/>
    <property type="project" value="TreeGrafter"/>
</dbReference>
<name>A0A0R1VZD0_9LACO</name>
<proteinExistence type="inferred from homology"/>
<evidence type="ECO:0000256" key="2">
    <source>
        <dbReference type="ARBA" id="ARBA00022801"/>
    </source>
</evidence>
<dbReference type="PRINTS" id="PR00131">
    <property type="entry name" value="GLHYDRLASE1"/>
</dbReference>
<dbReference type="Proteomes" id="UP000051315">
    <property type="component" value="Unassembled WGS sequence"/>
</dbReference>
<evidence type="ECO:0000313" key="8">
    <source>
        <dbReference type="Proteomes" id="UP000051315"/>
    </source>
</evidence>
<dbReference type="PROSITE" id="PS00653">
    <property type="entry name" value="GLYCOSYL_HYDROL_F1_2"/>
    <property type="match status" value="1"/>
</dbReference>
<evidence type="ECO:0000256" key="4">
    <source>
        <dbReference type="PROSITE-ProRule" id="PRU10055"/>
    </source>
</evidence>
<dbReference type="STRING" id="1423735.FC15_GL000200"/>
<keyword evidence="8" id="KW-1185">Reference proteome</keyword>
<dbReference type="AlphaFoldDB" id="A0A0R1VZD0"/>
<dbReference type="PATRIC" id="fig|1423735.3.peg.204"/>
<dbReference type="OrthoDB" id="1688691at2"/>
<reference evidence="7 8" key="1">
    <citation type="journal article" date="2015" name="Genome Announc.">
        <title>Expanding the biotechnology potential of lactobacilli through comparative genomics of 213 strains and associated genera.</title>
        <authorList>
            <person name="Sun Z."/>
            <person name="Harris H.M."/>
            <person name="McCann A."/>
            <person name="Guo C."/>
            <person name="Argimon S."/>
            <person name="Zhang W."/>
            <person name="Yang X."/>
            <person name="Jeffery I.B."/>
            <person name="Cooney J.C."/>
            <person name="Kagawa T.F."/>
            <person name="Liu W."/>
            <person name="Song Y."/>
            <person name="Salvetti E."/>
            <person name="Wrobel A."/>
            <person name="Rasinkangas P."/>
            <person name="Parkhill J."/>
            <person name="Rea M.C."/>
            <person name="O'Sullivan O."/>
            <person name="Ritari J."/>
            <person name="Douillard F.P."/>
            <person name="Paul Ross R."/>
            <person name="Yang R."/>
            <person name="Briner A.E."/>
            <person name="Felis G.E."/>
            <person name="de Vos W.M."/>
            <person name="Barrangou R."/>
            <person name="Klaenhammer T.R."/>
            <person name="Caufield P.W."/>
            <person name="Cui Y."/>
            <person name="Zhang H."/>
            <person name="O'Toole P.W."/>
        </authorList>
    </citation>
    <scope>NUCLEOTIDE SEQUENCE [LARGE SCALE GENOMIC DNA]</scope>
    <source>
        <strain evidence="7 8">DSM 17758</strain>
    </source>
</reference>
<dbReference type="InterPro" id="IPR033132">
    <property type="entry name" value="GH_1_N_CS"/>
</dbReference>
<dbReference type="InterPro" id="IPR018120">
    <property type="entry name" value="Glyco_hydro_1_AS"/>
</dbReference>
<dbReference type="FunFam" id="3.20.20.80:FF:000004">
    <property type="entry name" value="Beta-glucosidase 6-phospho-beta-glucosidase"/>
    <property type="match status" value="1"/>
</dbReference>
<accession>A0A0R1VZD0</accession>
<evidence type="ECO:0000256" key="6">
    <source>
        <dbReference type="RuleBase" id="RU004468"/>
    </source>
</evidence>
<comment type="similarity">
    <text evidence="1 5">Belongs to the glycosyl hydrolase 1 family.</text>
</comment>
<evidence type="ECO:0000313" key="7">
    <source>
        <dbReference type="EMBL" id="KRM08932.1"/>
    </source>
</evidence>
<comment type="caution">
    <text evidence="7">The sequence shown here is derived from an EMBL/GenBank/DDBJ whole genome shotgun (WGS) entry which is preliminary data.</text>
</comment>
<sequence length="484" mass="55516">MEHKQLKAFPKDFLWGSASAAYQIEGAYREGGKGLSVWDKFVRIPGKTYEGTNGDVAVDHYHRYQEDVELMAKAGLKAYRFSIAWSRIFPEGNGKVNEEGVKFYDDLINDLIAHNIEPVVTIYHWDLPQALQDAYQGWESRKIIDDFVNYAKTLFEAYGDRVKYWVTLNEQNVFMQHGYLMASHPPAVTDPKRMYAANHIGNLANAAATKYFHEHHFQGKIGASFAYSPNYAVDADPENQLAADNAEQMNAYYWMDVYAYGRYPDVVRQWQIEQGIAPEIKPEDTELLEDPHSRPDFMGLNYYQTNTVQANPLKDGVGLAAENTSGKKGTAQESGIPGAFKSAENEHLQKTDWDWNIDPIGLRIALRRINSRYHLPVLITENGLGAFDTLEADHEIHDDYRIHFLREHVKAIHDAISDGVQVIGYTTWSFTDLLSWLNGYRKRYGFVYVNRDEESEKDLARYPKDSFYWYKQVIATNGEDLGEK</sequence>
<dbReference type="InterPro" id="IPR017853">
    <property type="entry name" value="GH"/>
</dbReference>
<dbReference type="SUPFAM" id="SSF51445">
    <property type="entry name" value="(Trans)glycosidases"/>
    <property type="match status" value="1"/>
</dbReference>
<dbReference type="PROSITE" id="PS00572">
    <property type="entry name" value="GLYCOSYL_HYDROL_F1_1"/>
    <property type="match status" value="1"/>
</dbReference>
<feature type="active site" description="Nucleophile" evidence="4">
    <location>
        <position position="381"/>
    </location>
</feature>
<keyword evidence="2 6" id="KW-0378">Hydrolase</keyword>